<sequence>MCSEVLAPENQPILITGSPGPMLSVGRYHSVSRFRKAVQRQYRTTGRQKFFTCASFALGLALLLYILSYTIPAGLIIVSQKGARKEHGLAQGGIVQNKEGHGMLRVSVMEACQSLEELVPGVSLENQDLICCKDSTQQFSCLQWDPTSSRAAISSLPCERLNDDFCDCMDGTDEPSTTACSGFGGRFECRKSRELIPTSLVNDGVCDCCDGSDEFSTMSKAYGKCPHRCLRSDSK</sequence>
<evidence type="ECO:0000256" key="2">
    <source>
        <dbReference type="SAM" id="Phobius"/>
    </source>
</evidence>
<gene>
    <name evidence="4" type="ORF">KFL_004160030</name>
</gene>
<dbReference type="STRING" id="105231.A0A1Y1IBJ5"/>
<dbReference type="AlphaFoldDB" id="A0A1Y1IBJ5"/>
<dbReference type="SUPFAM" id="SSF57424">
    <property type="entry name" value="LDL receptor-like module"/>
    <property type="match status" value="1"/>
</dbReference>
<reference evidence="4 5" key="1">
    <citation type="journal article" date="2014" name="Nat. Commun.">
        <title>Klebsormidium flaccidum genome reveals primary factors for plant terrestrial adaptation.</title>
        <authorList>
            <person name="Hori K."/>
            <person name="Maruyama F."/>
            <person name="Fujisawa T."/>
            <person name="Togashi T."/>
            <person name="Yamamoto N."/>
            <person name="Seo M."/>
            <person name="Sato S."/>
            <person name="Yamada T."/>
            <person name="Mori H."/>
            <person name="Tajima N."/>
            <person name="Moriyama T."/>
            <person name="Ikeuchi M."/>
            <person name="Watanabe M."/>
            <person name="Wada H."/>
            <person name="Kobayashi K."/>
            <person name="Saito M."/>
            <person name="Masuda T."/>
            <person name="Sasaki-Sekimoto Y."/>
            <person name="Mashiguchi K."/>
            <person name="Awai K."/>
            <person name="Shimojima M."/>
            <person name="Masuda S."/>
            <person name="Iwai M."/>
            <person name="Nobusawa T."/>
            <person name="Narise T."/>
            <person name="Kondo S."/>
            <person name="Saito H."/>
            <person name="Sato R."/>
            <person name="Murakawa M."/>
            <person name="Ihara Y."/>
            <person name="Oshima-Yamada Y."/>
            <person name="Ohtaka K."/>
            <person name="Satoh M."/>
            <person name="Sonobe K."/>
            <person name="Ishii M."/>
            <person name="Ohtani R."/>
            <person name="Kanamori-Sato M."/>
            <person name="Honoki R."/>
            <person name="Miyazaki D."/>
            <person name="Mochizuki H."/>
            <person name="Umetsu J."/>
            <person name="Higashi K."/>
            <person name="Shibata D."/>
            <person name="Kamiya Y."/>
            <person name="Sato N."/>
            <person name="Nakamura Y."/>
            <person name="Tabata S."/>
            <person name="Ida S."/>
            <person name="Kurokawa K."/>
            <person name="Ohta H."/>
        </authorList>
    </citation>
    <scope>NUCLEOTIDE SEQUENCE [LARGE SCALE GENOMIC DNA]</scope>
    <source>
        <strain evidence="4 5">NIES-2285</strain>
    </source>
</reference>
<feature type="transmembrane region" description="Helical" evidence="2">
    <location>
        <begin position="50"/>
        <end position="71"/>
    </location>
</feature>
<keyword evidence="2" id="KW-0812">Transmembrane</keyword>
<evidence type="ECO:0000313" key="5">
    <source>
        <dbReference type="Proteomes" id="UP000054558"/>
    </source>
</evidence>
<dbReference type="InterPro" id="IPR028146">
    <property type="entry name" value="PRKCSH_N"/>
</dbReference>
<feature type="domain" description="Glucosidase II beta subunit N-terminal" evidence="3">
    <location>
        <begin position="106"/>
        <end position="231"/>
    </location>
</feature>
<keyword evidence="2" id="KW-0472">Membrane</keyword>
<dbReference type="InterPro" id="IPR036055">
    <property type="entry name" value="LDL_receptor-like_sf"/>
</dbReference>
<dbReference type="Proteomes" id="UP000054558">
    <property type="component" value="Unassembled WGS sequence"/>
</dbReference>
<keyword evidence="1" id="KW-1015">Disulfide bond</keyword>
<dbReference type="Gene3D" id="4.10.400.10">
    <property type="entry name" value="Low-density Lipoprotein Receptor"/>
    <property type="match status" value="1"/>
</dbReference>
<dbReference type="PANTHER" id="PTHR12630:SF1">
    <property type="entry name" value="GLUCOSIDASE 2 SUBUNIT BETA"/>
    <property type="match status" value="1"/>
</dbReference>
<dbReference type="PANTHER" id="PTHR12630">
    <property type="entry name" value="N-LINKED OLIGOSACCHARIDE PROCESSING"/>
    <property type="match status" value="1"/>
</dbReference>
<dbReference type="Pfam" id="PF12999">
    <property type="entry name" value="PRKCSH-like"/>
    <property type="match status" value="1"/>
</dbReference>
<name>A0A1Y1IBJ5_KLENI</name>
<dbReference type="EMBL" id="DF237365">
    <property type="protein sequence ID" value="GAQ88290.1"/>
    <property type="molecule type" value="Genomic_DNA"/>
</dbReference>
<dbReference type="OrthoDB" id="28322at2759"/>
<evidence type="ECO:0000256" key="1">
    <source>
        <dbReference type="ARBA" id="ARBA00023157"/>
    </source>
</evidence>
<dbReference type="InterPro" id="IPR039794">
    <property type="entry name" value="Gtb1-like"/>
</dbReference>
<proteinExistence type="predicted"/>
<keyword evidence="2" id="KW-1133">Transmembrane helix</keyword>
<keyword evidence="5" id="KW-1185">Reference proteome</keyword>
<accession>A0A1Y1IBJ5</accession>
<organism evidence="4 5">
    <name type="scientific">Klebsormidium nitens</name>
    <name type="common">Green alga</name>
    <name type="synonym">Ulothrix nitens</name>
    <dbReference type="NCBI Taxonomy" id="105231"/>
    <lineage>
        <taxon>Eukaryota</taxon>
        <taxon>Viridiplantae</taxon>
        <taxon>Streptophyta</taxon>
        <taxon>Klebsormidiophyceae</taxon>
        <taxon>Klebsormidiales</taxon>
        <taxon>Klebsormidiaceae</taxon>
        <taxon>Klebsormidium</taxon>
    </lineage>
</organism>
<protein>
    <submittedName>
        <fullName evidence="4">Glucosidase 2 subunit beta</fullName>
    </submittedName>
</protein>
<evidence type="ECO:0000259" key="3">
    <source>
        <dbReference type="Pfam" id="PF12999"/>
    </source>
</evidence>
<evidence type="ECO:0000313" key="4">
    <source>
        <dbReference type="EMBL" id="GAQ88290.1"/>
    </source>
</evidence>